<protein>
    <submittedName>
        <fullName evidence="2">Uncharacterized protein</fullName>
    </submittedName>
</protein>
<reference evidence="2 3" key="1">
    <citation type="submission" date="2015-07" db="EMBL/GenBank/DDBJ databases">
        <title>The genome of Pseudoloma neurophilia, a relevant intracellular parasite of the zebrafish.</title>
        <authorList>
            <person name="Ndikumana S."/>
            <person name="Pelin A."/>
            <person name="Sanders J."/>
            <person name="Corradi N."/>
        </authorList>
    </citation>
    <scope>NUCLEOTIDE SEQUENCE [LARGE SCALE GENOMIC DNA]</scope>
    <source>
        <strain evidence="2 3">MK1</strain>
    </source>
</reference>
<evidence type="ECO:0000313" key="3">
    <source>
        <dbReference type="Proteomes" id="UP000051530"/>
    </source>
</evidence>
<keyword evidence="3" id="KW-1185">Reference proteome</keyword>
<dbReference type="AlphaFoldDB" id="A0A0R0M7X2"/>
<proteinExistence type="predicted"/>
<organism evidence="2 3">
    <name type="scientific">Pseudoloma neurophilia</name>
    <dbReference type="NCBI Taxonomy" id="146866"/>
    <lineage>
        <taxon>Eukaryota</taxon>
        <taxon>Fungi</taxon>
        <taxon>Fungi incertae sedis</taxon>
        <taxon>Microsporidia</taxon>
        <taxon>Pseudoloma</taxon>
    </lineage>
</organism>
<gene>
    <name evidence="2" type="ORF">M153_6900027742</name>
</gene>
<evidence type="ECO:0000313" key="2">
    <source>
        <dbReference type="EMBL" id="KRH95008.1"/>
    </source>
</evidence>
<dbReference type="Proteomes" id="UP000051530">
    <property type="component" value="Unassembled WGS sequence"/>
</dbReference>
<feature type="compositionally biased region" description="Basic and acidic residues" evidence="1">
    <location>
        <begin position="167"/>
        <end position="193"/>
    </location>
</feature>
<dbReference type="EMBL" id="LGUB01000011">
    <property type="protein sequence ID" value="KRH95008.1"/>
    <property type="molecule type" value="Genomic_DNA"/>
</dbReference>
<feature type="compositionally biased region" description="Acidic residues" evidence="1">
    <location>
        <begin position="142"/>
        <end position="166"/>
    </location>
</feature>
<feature type="compositionally biased region" description="Low complexity" evidence="1">
    <location>
        <begin position="338"/>
        <end position="358"/>
    </location>
</feature>
<dbReference type="VEuPathDB" id="MicrosporidiaDB:M153_6900027742"/>
<feature type="compositionally biased region" description="Basic and acidic residues" evidence="1">
    <location>
        <begin position="25"/>
        <end position="47"/>
    </location>
</feature>
<feature type="compositionally biased region" description="Polar residues" evidence="1">
    <location>
        <begin position="325"/>
        <end position="336"/>
    </location>
</feature>
<accession>A0A0R0M7X2</accession>
<feature type="compositionally biased region" description="Basic and acidic residues" evidence="1">
    <location>
        <begin position="120"/>
        <end position="131"/>
    </location>
</feature>
<feature type="region of interest" description="Disordered" evidence="1">
    <location>
        <begin position="23"/>
        <end position="47"/>
    </location>
</feature>
<feature type="region of interest" description="Disordered" evidence="1">
    <location>
        <begin position="120"/>
        <end position="371"/>
    </location>
</feature>
<feature type="compositionally biased region" description="Low complexity" evidence="1">
    <location>
        <begin position="314"/>
        <end position="324"/>
    </location>
</feature>
<comment type="caution">
    <text evidence="2">The sequence shown here is derived from an EMBL/GenBank/DDBJ whole genome shotgun (WGS) entry which is preliminary data.</text>
</comment>
<evidence type="ECO:0000256" key="1">
    <source>
        <dbReference type="SAM" id="MobiDB-lite"/>
    </source>
</evidence>
<feature type="compositionally biased region" description="Gly residues" evidence="1">
    <location>
        <begin position="214"/>
        <end position="313"/>
    </location>
</feature>
<sequence length="453" mass="46836">MSMSGGKRKRIRYVKNKFKVARANKGSDGEGEAKDSSGIEFKDGEDGKKIMEVGGHKMCHKSEGENDVGDCDDGKGNVNGGGWDVAELKKGIVLKSKDIDGNELCVTKEKGGEIKLEGCKGPGYEHQKFEMSDYVPGGNDGEGFDEFETLEAIEEDEDDSSLTEEENEKRKAQKKQENADRKAAQEEAEKNRGNDPQGQDHNGGDQGSGDKNGPNGGDKNGPNGGGQNGPNDGGQSGPNGGQNGPNGGGLSGPNGGGLSGPNGGGQSGPNGGQNGPNGGGQSGPNGGSQNGPNGGKNGPNGGQNGPNGGGQSGPNGKQPGGPQDSNLNGPNGSNSFKPGGPQNNNQPPTQPQLQAPDAPINPDKLAEPPNLNPAQKVIFETLKHNLKAMDTNLKKFLQSPDLQINTKVGDVTPEQIKNAGPVKLADKPKICCVNSNGCRYELRKVCNTRPICC</sequence>
<name>A0A0R0M7X2_9MICR</name>